<sequence>MIRPYIPEDKESLLKIFKLNIPKYFDTNELNDFKEYLEKKSNTYLTIELDSKIVGGTGYYVNGNDKSGRITWIFFDPNYSGQGLGKQSVEYCLKLLREDSRVEKFIVTTSQLAYKFFEKFGYEIIRVEKNYWGKGLDLYEMEKINK</sequence>
<organism evidence="2 3">
    <name type="scientific">Winogradskyella haliclonae</name>
    <dbReference type="NCBI Taxonomy" id="2048558"/>
    <lineage>
        <taxon>Bacteria</taxon>
        <taxon>Pseudomonadati</taxon>
        <taxon>Bacteroidota</taxon>
        <taxon>Flavobacteriia</taxon>
        <taxon>Flavobacteriales</taxon>
        <taxon>Flavobacteriaceae</taxon>
        <taxon>Winogradskyella</taxon>
    </lineage>
</organism>
<dbReference type="SUPFAM" id="SSF55729">
    <property type="entry name" value="Acyl-CoA N-acyltransferases (Nat)"/>
    <property type="match status" value="1"/>
</dbReference>
<evidence type="ECO:0000259" key="1">
    <source>
        <dbReference type="PROSITE" id="PS51186"/>
    </source>
</evidence>
<dbReference type="EMBL" id="BMDQ01000001">
    <property type="protein sequence ID" value="GGI56150.1"/>
    <property type="molecule type" value="Genomic_DNA"/>
</dbReference>
<dbReference type="RefSeq" id="WP_188373081.1">
    <property type="nucleotide sequence ID" value="NZ_BMDQ01000001.1"/>
</dbReference>
<feature type="domain" description="N-acetyltransferase" evidence="1">
    <location>
        <begin position="1"/>
        <end position="146"/>
    </location>
</feature>
<comment type="caution">
    <text evidence="2">The sequence shown here is derived from an EMBL/GenBank/DDBJ whole genome shotgun (WGS) entry which is preliminary data.</text>
</comment>
<dbReference type="Gene3D" id="3.40.630.30">
    <property type="match status" value="1"/>
</dbReference>
<dbReference type="Proteomes" id="UP000624701">
    <property type="component" value="Unassembled WGS sequence"/>
</dbReference>
<proteinExistence type="predicted"/>
<dbReference type="InterPro" id="IPR016181">
    <property type="entry name" value="Acyl_CoA_acyltransferase"/>
</dbReference>
<protein>
    <recommendedName>
        <fullName evidence="1">N-acetyltransferase domain-containing protein</fullName>
    </recommendedName>
</protein>
<reference evidence="3" key="1">
    <citation type="journal article" date="2019" name="Int. J. Syst. Evol. Microbiol.">
        <title>The Global Catalogue of Microorganisms (GCM) 10K type strain sequencing project: providing services to taxonomists for standard genome sequencing and annotation.</title>
        <authorList>
            <consortium name="The Broad Institute Genomics Platform"/>
            <consortium name="The Broad Institute Genome Sequencing Center for Infectious Disease"/>
            <person name="Wu L."/>
            <person name="Ma J."/>
        </authorList>
    </citation>
    <scope>NUCLEOTIDE SEQUENCE [LARGE SCALE GENOMIC DNA]</scope>
    <source>
        <strain evidence="3">CCM 8681</strain>
    </source>
</reference>
<evidence type="ECO:0000313" key="2">
    <source>
        <dbReference type="EMBL" id="GGI56150.1"/>
    </source>
</evidence>
<accession>A0ABQ2BWD5</accession>
<evidence type="ECO:0000313" key="3">
    <source>
        <dbReference type="Proteomes" id="UP000624701"/>
    </source>
</evidence>
<gene>
    <name evidence="2" type="ORF">GCM10011444_04590</name>
</gene>
<keyword evidence="3" id="KW-1185">Reference proteome</keyword>
<dbReference type="PROSITE" id="PS51186">
    <property type="entry name" value="GNAT"/>
    <property type="match status" value="1"/>
</dbReference>
<dbReference type="CDD" id="cd04301">
    <property type="entry name" value="NAT_SF"/>
    <property type="match status" value="1"/>
</dbReference>
<dbReference type="InterPro" id="IPR000182">
    <property type="entry name" value="GNAT_dom"/>
</dbReference>
<dbReference type="Pfam" id="PF00583">
    <property type="entry name" value="Acetyltransf_1"/>
    <property type="match status" value="1"/>
</dbReference>
<name>A0ABQ2BWD5_9FLAO</name>